<reference evidence="1" key="1">
    <citation type="submission" date="2022-01" db="EMBL/GenBank/DDBJ databases">
        <authorList>
            <person name="King R."/>
        </authorList>
    </citation>
    <scope>NUCLEOTIDE SEQUENCE</scope>
</reference>
<organism evidence="1 2">
    <name type="scientific">Nezara viridula</name>
    <name type="common">Southern green stink bug</name>
    <name type="synonym">Cimex viridulus</name>
    <dbReference type="NCBI Taxonomy" id="85310"/>
    <lineage>
        <taxon>Eukaryota</taxon>
        <taxon>Metazoa</taxon>
        <taxon>Ecdysozoa</taxon>
        <taxon>Arthropoda</taxon>
        <taxon>Hexapoda</taxon>
        <taxon>Insecta</taxon>
        <taxon>Pterygota</taxon>
        <taxon>Neoptera</taxon>
        <taxon>Paraneoptera</taxon>
        <taxon>Hemiptera</taxon>
        <taxon>Heteroptera</taxon>
        <taxon>Panheteroptera</taxon>
        <taxon>Pentatomomorpha</taxon>
        <taxon>Pentatomoidea</taxon>
        <taxon>Pentatomidae</taxon>
        <taxon>Pentatominae</taxon>
        <taxon>Nezara</taxon>
    </lineage>
</organism>
<dbReference type="AlphaFoldDB" id="A0A9P0EEF8"/>
<evidence type="ECO:0000313" key="2">
    <source>
        <dbReference type="Proteomes" id="UP001152798"/>
    </source>
</evidence>
<evidence type="ECO:0000313" key="1">
    <source>
        <dbReference type="EMBL" id="CAH1395388.1"/>
    </source>
</evidence>
<dbReference type="Proteomes" id="UP001152798">
    <property type="component" value="Chromosome 3"/>
</dbReference>
<dbReference type="EMBL" id="OV725079">
    <property type="protein sequence ID" value="CAH1395388.1"/>
    <property type="molecule type" value="Genomic_DNA"/>
</dbReference>
<gene>
    <name evidence="1" type="ORF">NEZAVI_LOCUS5681</name>
</gene>
<sequence>MTVKMSGSRKNASTRTQIATVWAKFRPTDVAMWE</sequence>
<name>A0A9P0EEF8_NEZVI</name>
<keyword evidence="2" id="KW-1185">Reference proteome</keyword>
<protein>
    <submittedName>
        <fullName evidence="1">Uncharacterized protein</fullName>
    </submittedName>
</protein>
<proteinExistence type="predicted"/>
<accession>A0A9P0EEF8</accession>